<organism evidence="3 4">
    <name type="scientific">Limnobacter parvus</name>
    <dbReference type="NCBI Taxonomy" id="2939690"/>
    <lineage>
        <taxon>Bacteria</taxon>
        <taxon>Pseudomonadati</taxon>
        <taxon>Pseudomonadota</taxon>
        <taxon>Betaproteobacteria</taxon>
        <taxon>Burkholderiales</taxon>
        <taxon>Burkholderiaceae</taxon>
        <taxon>Limnobacter</taxon>
    </lineage>
</organism>
<proteinExistence type="predicted"/>
<name>A0ABT1XKL9_9BURK</name>
<reference evidence="3" key="1">
    <citation type="submission" date="2022-07" db="EMBL/GenBank/DDBJ databases">
        <authorList>
            <person name="Xamxidin M."/>
        </authorList>
    </citation>
    <scope>NUCLEOTIDE SEQUENCE</scope>
    <source>
        <strain evidence="3">YS8-69</strain>
    </source>
</reference>
<keyword evidence="4" id="KW-1185">Reference proteome</keyword>
<feature type="transmembrane region" description="Helical" evidence="1">
    <location>
        <begin position="93"/>
        <end position="117"/>
    </location>
</feature>
<evidence type="ECO:0000256" key="1">
    <source>
        <dbReference type="SAM" id="Phobius"/>
    </source>
</evidence>
<protein>
    <submittedName>
        <fullName evidence="3">PA2779 family protein</fullName>
    </submittedName>
</protein>
<accession>A0ABT1XKL9</accession>
<dbReference type="InterPro" id="IPR046735">
    <property type="entry name" value="PA2779-like"/>
</dbReference>
<evidence type="ECO:0000313" key="3">
    <source>
        <dbReference type="EMBL" id="MCR2747830.1"/>
    </source>
</evidence>
<dbReference type="Pfam" id="PF20332">
    <property type="entry name" value="DUF6627"/>
    <property type="match status" value="1"/>
</dbReference>
<evidence type="ECO:0000256" key="2">
    <source>
        <dbReference type="SAM" id="SignalP"/>
    </source>
</evidence>
<gene>
    <name evidence="3" type="ORF">NSP04_14360</name>
</gene>
<dbReference type="NCBIfam" id="NF033919">
    <property type="entry name" value="PA2779_fam"/>
    <property type="match status" value="1"/>
</dbReference>
<feature type="signal peptide" evidence="2">
    <location>
        <begin position="1"/>
        <end position="27"/>
    </location>
</feature>
<keyword evidence="2" id="KW-0732">Signal</keyword>
<dbReference type="EMBL" id="JANKHG010000027">
    <property type="protein sequence ID" value="MCR2747830.1"/>
    <property type="molecule type" value="Genomic_DNA"/>
</dbReference>
<sequence length="127" mass="13639">MTKSMRGTALAVLLSFSSSFIVAPAHAAIVSTEQAVAMHQQDRTELKQFFDREDIANALQAHGVSPEVAKARVDSMTEEEAQKLAAHIEDAPAGAGIVGVIFTVFIILLVTDILGLTKVFPFTRSAR</sequence>
<dbReference type="PIRSF" id="PIRSF029543">
    <property type="entry name" value="UCP029543"/>
    <property type="match status" value="1"/>
</dbReference>
<dbReference type="RefSeq" id="WP_257513041.1">
    <property type="nucleotide sequence ID" value="NZ_JANKHG010000027.1"/>
</dbReference>
<evidence type="ECO:0000313" key="4">
    <source>
        <dbReference type="Proteomes" id="UP001165267"/>
    </source>
</evidence>
<comment type="caution">
    <text evidence="3">The sequence shown here is derived from an EMBL/GenBank/DDBJ whole genome shotgun (WGS) entry which is preliminary data.</text>
</comment>
<keyword evidence="1" id="KW-1133">Transmembrane helix</keyword>
<dbReference type="InterPro" id="IPR016924">
    <property type="entry name" value="UCP029543"/>
</dbReference>
<dbReference type="Proteomes" id="UP001165267">
    <property type="component" value="Unassembled WGS sequence"/>
</dbReference>
<keyword evidence="1" id="KW-0472">Membrane</keyword>
<keyword evidence="1" id="KW-0812">Transmembrane</keyword>
<feature type="chain" id="PRO_5045172760" evidence="2">
    <location>
        <begin position="28"/>
        <end position="127"/>
    </location>
</feature>